<feature type="region of interest" description="Disordered" evidence="9">
    <location>
        <begin position="274"/>
        <end position="339"/>
    </location>
</feature>
<dbReference type="GO" id="GO:0051382">
    <property type="term" value="P:kinetochore assembly"/>
    <property type="evidence" value="ECO:0007669"/>
    <property type="project" value="InterPro"/>
</dbReference>
<keyword evidence="4" id="KW-0158">Chromosome</keyword>
<sequence length="339" mass="38912">MAGENIRLQEACAALERIIAENEVYLNELNEDINQTETLRSAATRKQIRTADKVAALEARKCDLAFLLGEARPTDCHPNEILSSKSLILSLARASQLRSKAEIKQLLVEEKLRQASIRKECERKTTILNELKMILNAFLKKMKSIEELELAELRALEAKADDLENTCLDLRNTMNKLFDKYFGAPQIPGYTALYELMQHLMKPLRLRRRSTYIRVKDSVWPYYLEILETNGIIEYHPVDKSKIRLVDFSDGQLGLDPEQMEAVREKEEAKKKAKKVLKKNISKGKKASEGNTSRSRLVVAKRKRNAVKASKKSEGSGLQEEEEGEEEEEEEEEEWEDDQ</sequence>
<keyword evidence="5 8" id="KW-0175">Coiled coil</keyword>
<comment type="similarity">
    <text evidence="3">Belongs to the CENP-K/MCM22 family.</text>
</comment>
<evidence type="ECO:0000256" key="3">
    <source>
        <dbReference type="ARBA" id="ARBA00005795"/>
    </source>
</evidence>
<reference evidence="10 11" key="1">
    <citation type="submission" date="2022-05" db="EMBL/GenBank/DDBJ databases">
        <title>A multi-omics perspective on studying reproductive biology in Daphnia sinensis.</title>
        <authorList>
            <person name="Jia J."/>
        </authorList>
    </citation>
    <scope>NUCLEOTIDE SEQUENCE [LARGE SCALE GENOMIC DNA]</scope>
    <source>
        <strain evidence="10 11">WSL</strain>
    </source>
</reference>
<feature type="compositionally biased region" description="Basic residues" evidence="9">
    <location>
        <begin position="299"/>
        <end position="310"/>
    </location>
</feature>
<evidence type="ECO:0000256" key="9">
    <source>
        <dbReference type="SAM" id="MobiDB-lite"/>
    </source>
</evidence>
<dbReference type="GO" id="GO:0000775">
    <property type="term" value="C:chromosome, centromeric region"/>
    <property type="evidence" value="ECO:0007669"/>
    <property type="project" value="UniProtKB-SubCell"/>
</dbReference>
<evidence type="ECO:0000313" key="11">
    <source>
        <dbReference type="Proteomes" id="UP000820818"/>
    </source>
</evidence>
<feature type="compositionally biased region" description="Basic residues" evidence="9">
    <location>
        <begin position="274"/>
        <end position="285"/>
    </location>
</feature>
<evidence type="ECO:0000256" key="6">
    <source>
        <dbReference type="ARBA" id="ARBA00023242"/>
    </source>
</evidence>
<keyword evidence="6" id="KW-0539">Nucleus</keyword>
<evidence type="ECO:0000256" key="4">
    <source>
        <dbReference type="ARBA" id="ARBA00022454"/>
    </source>
</evidence>
<dbReference type="EMBL" id="WJBH02000010">
    <property type="protein sequence ID" value="KAI9552258.1"/>
    <property type="molecule type" value="Genomic_DNA"/>
</dbReference>
<dbReference type="GO" id="GO:0005634">
    <property type="term" value="C:nucleus"/>
    <property type="evidence" value="ECO:0007669"/>
    <property type="project" value="UniProtKB-SubCell"/>
</dbReference>
<evidence type="ECO:0000313" key="10">
    <source>
        <dbReference type="EMBL" id="KAI9552258.1"/>
    </source>
</evidence>
<proteinExistence type="inferred from homology"/>
<keyword evidence="7" id="KW-0137">Centromere</keyword>
<evidence type="ECO:0000256" key="8">
    <source>
        <dbReference type="SAM" id="Coils"/>
    </source>
</evidence>
<dbReference type="PANTHER" id="PTHR14401">
    <property type="entry name" value="CENTROMERE PROTEIN K"/>
    <property type="match status" value="1"/>
</dbReference>
<dbReference type="InterPro" id="IPR020993">
    <property type="entry name" value="Centromere_CenpK"/>
</dbReference>
<feature type="compositionally biased region" description="Acidic residues" evidence="9">
    <location>
        <begin position="319"/>
        <end position="339"/>
    </location>
</feature>
<evidence type="ECO:0000256" key="7">
    <source>
        <dbReference type="ARBA" id="ARBA00023328"/>
    </source>
</evidence>
<dbReference type="AlphaFoldDB" id="A0AAD5L724"/>
<dbReference type="PANTHER" id="PTHR14401:SF6">
    <property type="entry name" value="CENTROMERE PROTEIN K"/>
    <property type="match status" value="1"/>
</dbReference>
<organism evidence="10 11">
    <name type="scientific">Daphnia sinensis</name>
    <dbReference type="NCBI Taxonomy" id="1820382"/>
    <lineage>
        <taxon>Eukaryota</taxon>
        <taxon>Metazoa</taxon>
        <taxon>Ecdysozoa</taxon>
        <taxon>Arthropoda</taxon>
        <taxon>Crustacea</taxon>
        <taxon>Branchiopoda</taxon>
        <taxon>Diplostraca</taxon>
        <taxon>Cladocera</taxon>
        <taxon>Anomopoda</taxon>
        <taxon>Daphniidae</taxon>
        <taxon>Daphnia</taxon>
        <taxon>Daphnia similis group</taxon>
    </lineage>
</organism>
<evidence type="ECO:0000256" key="2">
    <source>
        <dbReference type="ARBA" id="ARBA00004584"/>
    </source>
</evidence>
<accession>A0AAD5L724</accession>
<dbReference type="Proteomes" id="UP000820818">
    <property type="component" value="Linkage Group LG10"/>
</dbReference>
<gene>
    <name evidence="10" type="ORF">GHT06_022620</name>
</gene>
<evidence type="ECO:0000256" key="1">
    <source>
        <dbReference type="ARBA" id="ARBA00004123"/>
    </source>
</evidence>
<keyword evidence="11" id="KW-1185">Reference proteome</keyword>
<dbReference type="GO" id="GO:0000070">
    <property type="term" value="P:mitotic sister chromatid segregation"/>
    <property type="evidence" value="ECO:0007669"/>
    <property type="project" value="TreeGrafter"/>
</dbReference>
<feature type="coiled-coil region" evidence="8">
    <location>
        <begin position="128"/>
        <end position="180"/>
    </location>
</feature>
<evidence type="ECO:0008006" key="12">
    <source>
        <dbReference type="Google" id="ProtNLM"/>
    </source>
</evidence>
<comment type="caution">
    <text evidence="10">The sequence shown here is derived from an EMBL/GenBank/DDBJ whole genome shotgun (WGS) entry which is preliminary data.</text>
</comment>
<comment type="subcellular location">
    <subcellularLocation>
        <location evidence="2">Chromosome</location>
        <location evidence="2">Centromere</location>
    </subcellularLocation>
    <subcellularLocation>
        <location evidence="1">Nucleus</location>
    </subcellularLocation>
</comment>
<name>A0AAD5L724_9CRUS</name>
<protein>
    <recommendedName>
        <fullName evidence="12">Centromere protein K</fullName>
    </recommendedName>
</protein>
<evidence type="ECO:0000256" key="5">
    <source>
        <dbReference type="ARBA" id="ARBA00023054"/>
    </source>
</evidence>